<sequence>METSLEALMALDCGPDGLQGYKDERQVLLERVESLLRDGPDKDFVIICGEREWEVHCTVLQIHSKVLAAACEGGFKEGLERRLDLTDEEPSCTTALVDYLYHLNYYATDLDAEAGGALGLHTNMCILADQYDMPPLKTLAIEKFKAEILRPKFQKDSLSPEAAHDLAIAATSAYDAMEPTTEIREEIVKIAITTKALSTTNTTESEQSDFEGVVRTRVELAADIAAVLTKMCLIDRPVPSSHECRFRCPACAATFIAELSERALGTGFGNCYQCGEKFRLATWRKHIVNRILHAHLE</sequence>
<proteinExistence type="predicted"/>
<dbReference type="GeneID" id="54479248"/>
<dbReference type="PANTHER" id="PTHR47843:SF5">
    <property type="entry name" value="BTB_POZ DOMAIN PROTEIN"/>
    <property type="match status" value="1"/>
</dbReference>
<evidence type="ECO:0000313" key="2">
    <source>
        <dbReference type="Proteomes" id="UP000799767"/>
    </source>
</evidence>
<dbReference type="InterPro" id="IPR011333">
    <property type="entry name" value="SKP1/BTB/POZ_sf"/>
</dbReference>
<dbReference type="PANTHER" id="PTHR47843">
    <property type="entry name" value="BTB DOMAIN-CONTAINING PROTEIN-RELATED"/>
    <property type="match status" value="1"/>
</dbReference>
<gene>
    <name evidence="1" type="ORF">BDY17DRAFT_354157</name>
</gene>
<organism evidence="1 2">
    <name type="scientific">Neohortaea acidophila</name>
    <dbReference type="NCBI Taxonomy" id="245834"/>
    <lineage>
        <taxon>Eukaryota</taxon>
        <taxon>Fungi</taxon>
        <taxon>Dikarya</taxon>
        <taxon>Ascomycota</taxon>
        <taxon>Pezizomycotina</taxon>
        <taxon>Dothideomycetes</taxon>
        <taxon>Dothideomycetidae</taxon>
        <taxon>Mycosphaerellales</taxon>
        <taxon>Teratosphaeriaceae</taxon>
        <taxon>Neohortaea</taxon>
    </lineage>
</organism>
<accession>A0A6A6PSF6</accession>
<keyword evidence="2" id="KW-1185">Reference proteome</keyword>
<name>A0A6A6PSF6_9PEZI</name>
<dbReference type="AlphaFoldDB" id="A0A6A6PSF6"/>
<dbReference type="Gene3D" id="3.30.710.10">
    <property type="entry name" value="Potassium Channel Kv1.1, Chain A"/>
    <property type="match status" value="1"/>
</dbReference>
<dbReference type="RefSeq" id="XP_033589174.1">
    <property type="nucleotide sequence ID" value="XM_033738246.1"/>
</dbReference>
<dbReference type="OrthoDB" id="6359816at2759"/>
<protein>
    <submittedName>
        <fullName evidence="1">Uncharacterized protein</fullName>
    </submittedName>
</protein>
<dbReference type="Proteomes" id="UP000799767">
    <property type="component" value="Unassembled WGS sequence"/>
</dbReference>
<dbReference type="CDD" id="cd18186">
    <property type="entry name" value="BTB_POZ_ZBTB_KLHL-like"/>
    <property type="match status" value="1"/>
</dbReference>
<reference evidence="1" key="1">
    <citation type="journal article" date="2020" name="Stud. Mycol.">
        <title>101 Dothideomycetes genomes: a test case for predicting lifestyles and emergence of pathogens.</title>
        <authorList>
            <person name="Haridas S."/>
            <person name="Albert R."/>
            <person name="Binder M."/>
            <person name="Bloem J."/>
            <person name="Labutti K."/>
            <person name="Salamov A."/>
            <person name="Andreopoulos B."/>
            <person name="Baker S."/>
            <person name="Barry K."/>
            <person name="Bills G."/>
            <person name="Bluhm B."/>
            <person name="Cannon C."/>
            <person name="Castanera R."/>
            <person name="Culley D."/>
            <person name="Daum C."/>
            <person name="Ezra D."/>
            <person name="Gonzalez J."/>
            <person name="Henrissat B."/>
            <person name="Kuo A."/>
            <person name="Liang C."/>
            <person name="Lipzen A."/>
            <person name="Lutzoni F."/>
            <person name="Magnuson J."/>
            <person name="Mondo S."/>
            <person name="Nolan M."/>
            <person name="Ohm R."/>
            <person name="Pangilinan J."/>
            <person name="Park H.-J."/>
            <person name="Ramirez L."/>
            <person name="Alfaro M."/>
            <person name="Sun H."/>
            <person name="Tritt A."/>
            <person name="Yoshinaga Y."/>
            <person name="Zwiers L.-H."/>
            <person name="Turgeon B."/>
            <person name="Goodwin S."/>
            <person name="Spatafora J."/>
            <person name="Crous P."/>
            <person name="Grigoriev I."/>
        </authorList>
    </citation>
    <scope>NUCLEOTIDE SEQUENCE</scope>
    <source>
        <strain evidence="1">CBS 113389</strain>
    </source>
</reference>
<evidence type="ECO:0000313" key="1">
    <source>
        <dbReference type="EMBL" id="KAF2482604.1"/>
    </source>
</evidence>
<dbReference type="EMBL" id="MU001636">
    <property type="protein sequence ID" value="KAF2482604.1"/>
    <property type="molecule type" value="Genomic_DNA"/>
</dbReference>
<dbReference type="SUPFAM" id="SSF54695">
    <property type="entry name" value="POZ domain"/>
    <property type="match status" value="1"/>
</dbReference>